<feature type="compositionally biased region" description="Low complexity" evidence="4">
    <location>
        <begin position="297"/>
        <end position="306"/>
    </location>
</feature>
<dbReference type="InterPro" id="IPR015813">
    <property type="entry name" value="Pyrv/PenolPyrv_kinase-like_dom"/>
</dbReference>
<dbReference type="InterPro" id="IPR040442">
    <property type="entry name" value="Pyrv_kinase-like_dom_sf"/>
</dbReference>
<evidence type="ECO:0000256" key="4">
    <source>
        <dbReference type="SAM" id="MobiDB-lite"/>
    </source>
</evidence>
<keyword evidence="7" id="KW-1185">Reference proteome</keyword>
<evidence type="ECO:0000259" key="5">
    <source>
        <dbReference type="Pfam" id="PF03328"/>
    </source>
</evidence>
<evidence type="ECO:0000313" key="6">
    <source>
        <dbReference type="EMBL" id="MBB5985184.1"/>
    </source>
</evidence>
<name>A0ABR6ND51_9SPHN</name>
<comment type="similarity">
    <text evidence="1">Belongs to the HpcH/HpaI aldolase family.</text>
</comment>
<keyword evidence="2" id="KW-0479">Metal-binding</keyword>
<dbReference type="Gene3D" id="3.20.20.60">
    <property type="entry name" value="Phosphoenolpyruvate-binding domains"/>
    <property type="match status" value="1"/>
</dbReference>
<dbReference type="SUPFAM" id="SSF51621">
    <property type="entry name" value="Phosphoenolpyruvate/pyruvate domain"/>
    <property type="match status" value="1"/>
</dbReference>
<organism evidence="6 7">
    <name type="scientific">Sphingobium lignivorans</name>
    <dbReference type="NCBI Taxonomy" id="2735886"/>
    <lineage>
        <taxon>Bacteria</taxon>
        <taxon>Pseudomonadati</taxon>
        <taxon>Pseudomonadota</taxon>
        <taxon>Alphaproteobacteria</taxon>
        <taxon>Sphingomonadales</taxon>
        <taxon>Sphingomonadaceae</taxon>
        <taxon>Sphingobium</taxon>
    </lineage>
</organism>
<evidence type="ECO:0000256" key="2">
    <source>
        <dbReference type="ARBA" id="ARBA00022723"/>
    </source>
</evidence>
<dbReference type="EMBL" id="JACHKA010000001">
    <property type="protein sequence ID" value="MBB5985184.1"/>
    <property type="molecule type" value="Genomic_DNA"/>
</dbReference>
<evidence type="ECO:0000256" key="3">
    <source>
        <dbReference type="ARBA" id="ARBA00023239"/>
    </source>
</evidence>
<dbReference type="Proteomes" id="UP001138540">
    <property type="component" value="Unassembled WGS sequence"/>
</dbReference>
<protein>
    <submittedName>
        <fullName evidence="6">2-keto-3-deoxy-L-rhamnonate aldolase RhmA</fullName>
    </submittedName>
</protein>
<comment type="caution">
    <text evidence="6">The sequence shown here is derived from an EMBL/GenBank/DDBJ whole genome shotgun (WGS) entry which is preliminary data.</text>
</comment>
<feature type="domain" description="HpcH/HpaI aldolase/citrate lyase" evidence="5">
    <location>
        <begin position="25"/>
        <end position="217"/>
    </location>
</feature>
<dbReference type="Pfam" id="PF03328">
    <property type="entry name" value="HpcH_HpaI"/>
    <property type="match status" value="1"/>
</dbReference>
<accession>A0ABR6ND51</accession>
<gene>
    <name evidence="6" type="ORF">HNP60_001158</name>
</gene>
<reference evidence="6 7" key="1">
    <citation type="submission" date="2020-08" db="EMBL/GenBank/DDBJ databases">
        <title>Exploring microbial biodiversity for novel pathways involved in the catabolism of aromatic compounds derived from lignin.</title>
        <authorList>
            <person name="Elkins J."/>
        </authorList>
    </citation>
    <scope>NUCLEOTIDE SEQUENCE [LARGE SCALE GENOMIC DNA]</scope>
    <source>
        <strain evidence="6 7">B1D3A</strain>
    </source>
</reference>
<dbReference type="PANTHER" id="PTHR30502:SF0">
    <property type="entry name" value="PHOSPHOENOLPYRUVATE CARBOXYLASE FAMILY PROTEIN"/>
    <property type="match status" value="1"/>
</dbReference>
<dbReference type="InterPro" id="IPR005000">
    <property type="entry name" value="Aldolase/citrate-lyase_domain"/>
</dbReference>
<feature type="region of interest" description="Disordered" evidence="4">
    <location>
        <begin position="266"/>
        <end position="319"/>
    </location>
</feature>
<dbReference type="PANTHER" id="PTHR30502">
    <property type="entry name" value="2-KETO-3-DEOXY-L-RHAMNONATE ALDOLASE"/>
    <property type="match status" value="1"/>
</dbReference>
<dbReference type="RefSeq" id="WP_260394707.1">
    <property type="nucleotide sequence ID" value="NZ_JACHKA010000001.1"/>
</dbReference>
<proteinExistence type="inferred from homology"/>
<evidence type="ECO:0000313" key="7">
    <source>
        <dbReference type="Proteomes" id="UP001138540"/>
    </source>
</evidence>
<keyword evidence="3" id="KW-0456">Lyase</keyword>
<evidence type="ECO:0000256" key="1">
    <source>
        <dbReference type="ARBA" id="ARBA00005568"/>
    </source>
</evidence>
<dbReference type="InterPro" id="IPR050251">
    <property type="entry name" value="HpcH-HpaI_aldolase"/>
</dbReference>
<sequence>MSASPPERPQQRFRRRLVGGEGLLGTFLKTPTAHATEILADAGFDFVVVDAEHAPFSRADIDLMMLAARAGQIASVVRVPSAAPEHILTALDAGAAGVLVPHVSSAAIARAVVDAACFAGGHRGFSNSPRAGSYGRLGFRDYMETCDSSTSVIAMIEDIDALDHLDEIFSVAGLTAAFIGRGDLSAAIGAETTGDARIEEIVGRIAAAAARHGMPLIAHIGATDDAEIASLRAGRRRELPRRVRSGPHAAGGPAHARGLLGQTVWMDRGHPAPRAPSDMTIPPRRFAQPWLPERTSRTAGRAATASPGQVETTDGAEMR</sequence>